<dbReference type="RefSeq" id="WP_150893012.1">
    <property type="nucleotide sequence ID" value="NZ_VYUY01000009.1"/>
</dbReference>
<protein>
    <submittedName>
        <fullName evidence="1">LysM peptidoglycan-binding domain-containing protein</fullName>
    </submittedName>
</protein>
<dbReference type="Proteomes" id="UP000326838">
    <property type="component" value="Unassembled WGS sequence"/>
</dbReference>
<evidence type="ECO:0000313" key="1">
    <source>
        <dbReference type="EMBL" id="KAA9133704.1"/>
    </source>
</evidence>
<accession>A0A5N0TGV1</accession>
<keyword evidence="2" id="KW-1185">Reference proteome</keyword>
<name>A0A5N0TGV1_9MICO</name>
<proteinExistence type="predicted"/>
<dbReference type="EMBL" id="VYUY01000009">
    <property type="protein sequence ID" value="KAA9133704.1"/>
    <property type="molecule type" value="Genomic_DNA"/>
</dbReference>
<dbReference type="AlphaFoldDB" id="A0A5N0TGV1"/>
<comment type="caution">
    <text evidence="1">The sequence shown here is derived from an EMBL/GenBank/DDBJ whole genome shotgun (WGS) entry which is preliminary data.</text>
</comment>
<gene>
    <name evidence="1" type="ORF">F6B40_08070</name>
</gene>
<sequence length="191" mass="19437">MNVRAALTTAGSLVVIGGLVALAAPAVVSVIAAAQSVGGNAALLLDAPQAAAATDPSTMPGLPDGYVDLGEGVAIPEGGPGDCVSTTWINITKEDGGPWNVRLLGADLVDMGPREFAIGEVGYSADGRIAAYTVAAGDSPWAIGDRFCFANGNAIPLMNGHRGYEAIQPGEVLVLDPVAVPGFEYHYPYEE</sequence>
<evidence type="ECO:0000313" key="2">
    <source>
        <dbReference type="Proteomes" id="UP000326838"/>
    </source>
</evidence>
<reference evidence="2" key="1">
    <citation type="submission" date="2019-09" db="EMBL/GenBank/DDBJ databases">
        <title>Mumia zhuanghuii sp. nov. isolated from the intestinal contents of plateau pika (Ochotona curzoniae) in the Qinghai-Tibet plateau of China.</title>
        <authorList>
            <person name="Tian Z."/>
        </authorList>
    </citation>
    <scope>NUCLEOTIDE SEQUENCE [LARGE SCALE GENOMIC DNA]</scope>
    <source>
        <strain evidence="2">L-033</strain>
    </source>
</reference>
<organism evidence="1 2">
    <name type="scientific">Microbacterium caowuchunii</name>
    <dbReference type="NCBI Taxonomy" id="2614638"/>
    <lineage>
        <taxon>Bacteria</taxon>
        <taxon>Bacillati</taxon>
        <taxon>Actinomycetota</taxon>
        <taxon>Actinomycetes</taxon>
        <taxon>Micrococcales</taxon>
        <taxon>Microbacteriaceae</taxon>
        <taxon>Microbacterium</taxon>
    </lineage>
</organism>